<dbReference type="Gene3D" id="1.10.287.2250">
    <property type="match status" value="1"/>
</dbReference>
<dbReference type="SMART" id="SM00848">
    <property type="entry name" value="Inhibitor_I29"/>
    <property type="match status" value="1"/>
</dbReference>
<keyword evidence="2" id="KW-0732">Signal</keyword>
<evidence type="ECO:0000259" key="3">
    <source>
        <dbReference type="SMART" id="SM00848"/>
    </source>
</evidence>
<reference evidence="4" key="2">
    <citation type="submission" date="2020-11" db="EMBL/GenBank/DDBJ databases">
        <authorList>
            <person name="McCartney M.A."/>
            <person name="Auch B."/>
            <person name="Kono T."/>
            <person name="Mallez S."/>
            <person name="Becker A."/>
            <person name="Gohl D.M."/>
            <person name="Silverstein K.A.T."/>
            <person name="Koren S."/>
            <person name="Bechman K.B."/>
            <person name="Herman A."/>
            <person name="Abrahante J.E."/>
            <person name="Garbe J."/>
        </authorList>
    </citation>
    <scope>NUCLEOTIDE SEQUENCE</scope>
    <source>
        <strain evidence="4">Duluth1</strain>
        <tissue evidence="4">Whole animal</tissue>
    </source>
</reference>
<evidence type="ECO:0000313" key="5">
    <source>
        <dbReference type="Proteomes" id="UP000828390"/>
    </source>
</evidence>
<dbReference type="InterPro" id="IPR038765">
    <property type="entry name" value="Papain-like_cys_pep_sf"/>
</dbReference>
<evidence type="ECO:0000256" key="2">
    <source>
        <dbReference type="SAM" id="SignalP"/>
    </source>
</evidence>
<dbReference type="Pfam" id="PF08246">
    <property type="entry name" value="Inhibitor_I29"/>
    <property type="match status" value="1"/>
</dbReference>
<reference evidence="4" key="1">
    <citation type="journal article" date="2019" name="bioRxiv">
        <title>The Genome of the Zebra Mussel, Dreissena polymorpha: A Resource for Invasive Species Research.</title>
        <authorList>
            <person name="McCartney M.A."/>
            <person name="Auch B."/>
            <person name="Kono T."/>
            <person name="Mallez S."/>
            <person name="Zhang Y."/>
            <person name="Obille A."/>
            <person name="Becker A."/>
            <person name="Abrahante J.E."/>
            <person name="Garbe J."/>
            <person name="Badalamenti J.P."/>
            <person name="Herman A."/>
            <person name="Mangelson H."/>
            <person name="Liachko I."/>
            <person name="Sullivan S."/>
            <person name="Sone E.D."/>
            <person name="Koren S."/>
            <person name="Silverstein K.A.T."/>
            <person name="Beckman K.B."/>
            <person name="Gohl D.M."/>
        </authorList>
    </citation>
    <scope>NUCLEOTIDE SEQUENCE</scope>
    <source>
        <strain evidence="4">Duluth1</strain>
        <tissue evidence="4">Whole animal</tissue>
    </source>
</reference>
<dbReference type="AlphaFoldDB" id="A0A9D4FLT7"/>
<protein>
    <recommendedName>
        <fullName evidence="3">Cathepsin propeptide inhibitor domain-containing protein</fullName>
    </recommendedName>
</protein>
<feature type="region of interest" description="Disordered" evidence="1">
    <location>
        <begin position="97"/>
        <end position="129"/>
    </location>
</feature>
<proteinExistence type="predicted"/>
<name>A0A9D4FLT7_DREPO</name>
<accession>A0A9D4FLT7</accession>
<feature type="domain" description="Cathepsin propeptide inhibitor" evidence="3">
    <location>
        <begin position="41"/>
        <end position="96"/>
    </location>
</feature>
<feature type="signal peptide" evidence="2">
    <location>
        <begin position="1"/>
        <end position="19"/>
    </location>
</feature>
<gene>
    <name evidence="4" type="ORF">DPMN_152428</name>
</gene>
<comment type="caution">
    <text evidence="4">The sequence shown here is derived from an EMBL/GenBank/DDBJ whole genome shotgun (WGS) entry which is preliminary data.</text>
</comment>
<evidence type="ECO:0000256" key="1">
    <source>
        <dbReference type="SAM" id="MobiDB-lite"/>
    </source>
</evidence>
<organism evidence="4 5">
    <name type="scientific">Dreissena polymorpha</name>
    <name type="common">Zebra mussel</name>
    <name type="synonym">Mytilus polymorpha</name>
    <dbReference type="NCBI Taxonomy" id="45954"/>
    <lineage>
        <taxon>Eukaryota</taxon>
        <taxon>Metazoa</taxon>
        <taxon>Spiralia</taxon>
        <taxon>Lophotrochozoa</taxon>
        <taxon>Mollusca</taxon>
        <taxon>Bivalvia</taxon>
        <taxon>Autobranchia</taxon>
        <taxon>Heteroconchia</taxon>
        <taxon>Euheterodonta</taxon>
        <taxon>Imparidentia</taxon>
        <taxon>Neoheterodontei</taxon>
        <taxon>Myida</taxon>
        <taxon>Dreissenoidea</taxon>
        <taxon>Dreissenidae</taxon>
        <taxon>Dreissena</taxon>
    </lineage>
</organism>
<dbReference type="InterPro" id="IPR013201">
    <property type="entry name" value="Prot_inhib_I29"/>
</dbReference>
<dbReference type="EMBL" id="JAIWYP010000007">
    <property type="protein sequence ID" value="KAH3798825.1"/>
    <property type="molecule type" value="Genomic_DNA"/>
</dbReference>
<dbReference type="SUPFAM" id="SSF54001">
    <property type="entry name" value="Cysteine proteinases"/>
    <property type="match status" value="1"/>
</dbReference>
<evidence type="ECO:0000313" key="4">
    <source>
        <dbReference type="EMBL" id="KAH3798825.1"/>
    </source>
</evidence>
<keyword evidence="5" id="KW-1185">Reference proteome</keyword>
<sequence>MSVVQVFIVSSICLAGVCAMMYWEVPDDVMSHVTAELDLQWIEYKKVHNKTYEGVKDEVVRRLYWEDTLRFIRDHNLRYDRGEVSYTVGENQFADMPLIPNHREDDAPGSHRARGGSGSLPGCSDRARP</sequence>
<feature type="chain" id="PRO_5039395129" description="Cathepsin propeptide inhibitor domain-containing protein" evidence="2">
    <location>
        <begin position="20"/>
        <end position="129"/>
    </location>
</feature>
<dbReference type="Proteomes" id="UP000828390">
    <property type="component" value="Unassembled WGS sequence"/>
</dbReference>